<dbReference type="InterPro" id="IPR004547">
    <property type="entry name" value="Glucosamine6P_isomerase"/>
</dbReference>
<evidence type="ECO:0000259" key="3">
    <source>
        <dbReference type="Pfam" id="PF01182"/>
    </source>
</evidence>
<keyword evidence="2" id="KW-0119">Carbohydrate metabolism</keyword>
<dbReference type="Gene3D" id="3.40.50.1360">
    <property type="match status" value="1"/>
</dbReference>
<keyword evidence="1" id="KW-0378">Hydrolase</keyword>
<keyword evidence="5" id="KW-1185">Reference proteome</keyword>
<dbReference type="SUPFAM" id="SSF100950">
    <property type="entry name" value="NagB/RpiA/CoA transferase-like"/>
    <property type="match status" value="1"/>
</dbReference>
<sequence length="263" mass="27192">MAVAVTVFDDAGSLAADLAGQIADGISGARDAGARYVLGCPGGRTPRLTYLALSREVRRRGLALDHVVIAMMDDYVLPDGDGFAHVAADAHFSCRRFAREEIAAVLNGGAAAPVPEEAVWFPDPADPAAYDGRLEQAGGIDLFLLASGGSDGHVAFNPPGAPRDSRTRIVRLAETTKADNLGTFPGFADLAEVPGHGVTVGIDTIAGLSRRLVLVVTGAHKREALRRISGADAYDPGWPATVVTEGADAAVYADRAAAGRPAP</sequence>
<dbReference type="Proteomes" id="UP001589646">
    <property type="component" value="Unassembled WGS sequence"/>
</dbReference>
<evidence type="ECO:0000313" key="4">
    <source>
        <dbReference type="EMBL" id="MFB9532759.1"/>
    </source>
</evidence>
<evidence type="ECO:0000256" key="2">
    <source>
        <dbReference type="ARBA" id="ARBA00023277"/>
    </source>
</evidence>
<evidence type="ECO:0000256" key="1">
    <source>
        <dbReference type="ARBA" id="ARBA00022801"/>
    </source>
</evidence>
<comment type="caution">
    <text evidence="4">The sequence shown here is derived from an EMBL/GenBank/DDBJ whole genome shotgun (WGS) entry which is preliminary data.</text>
</comment>
<gene>
    <name evidence="4" type="ORF">ACFFRN_39680</name>
</gene>
<reference evidence="4 5" key="1">
    <citation type="submission" date="2024-09" db="EMBL/GenBank/DDBJ databases">
        <authorList>
            <person name="Sun Q."/>
            <person name="Mori K."/>
        </authorList>
    </citation>
    <scope>NUCLEOTIDE SEQUENCE [LARGE SCALE GENOMIC DNA]</scope>
    <source>
        <strain evidence="4 5">JCM 3323</strain>
    </source>
</reference>
<organism evidence="4 5">
    <name type="scientific">Nonomuraea roseola</name>
    <dbReference type="NCBI Taxonomy" id="46179"/>
    <lineage>
        <taxon>Bacteria</taxon>
        <taxon>Bacillati</taxon>
        <taxon>Actinomycetota</taxon>
        <taxon>Actinomycetes</taxon>
        <taxon>Streptosporangiales</taxon>
        <taxon>Streptosporangiaceae</taxon>
        <taxon>Nonomuraea</taxon>
    </lineage>
</organism>
<accession>A0ABV5QB91</accession>
<name>A0ABV5QB91_9ACTN</name>
<dbReference type="RefSeq" id="WP_346121679.1">
    <property type="nucleotide sequence ID" value="NZ_BAAAXC010000012.1"/>
</dbReference>
<dbReference type="PANTHER" id="PTHR11280">
    <property type="entry name" value="GLUCOSAMINE-6-PHOSPHATE ISOMERASE"/>
    <property type="match status" value="1"/>
</dbReference>
<feature type="domain" description="Glucosamine/galactosamine-6-phosphate isomerase" evidence="3">
    <location>
        <begin position="10"/>
        <end position="247"/>
    </location>
</feature>
<dbReference type="InterPro" id="IPR037171">
    <property type="entry name" value="NagB/RpiA_transferase-like"/>
</dbReference>
<protein>
    <submittedName>
        <fullName evidence="4">6-phosphogluconolactonase</fullName>
    </submittedName>
</protein>
<dbReference type="EMBL" id="JBHMCE010000015">
    <property type="protein sequence ID" value="MFB9532759.1"/>
    <property type="molecule type" value="Genomic_DNA"/>
</dbReference>
<dbReference type="InterPro" id="IPR006148">
    <property type="entry name" value="Glc/Gal-6P_isomerase"/>
</dbReference>
<proteinExistence type="predicted"/>
<dbReference type="Pfam" id="PF01182">
    <property type="entry name" value="Glucosamine_iso"/>
    <property type="match status" value="1"/>
</dbReference>
<evidence type="ECO:0000313" key="5">
    <source>
        <dbReference type="Proteomes" id="UP001589646"/>
    </source>
</evidence>
<dbReference type="PANTHER" id="PTHR11280:SF5">
    <property type="entry name" value="GLUCOSAMINE-6-PHOSPHATE ISOMERASE"/>
    <property type="match status" value="1"/>
</dbReference>